<dbReference type="EMBL" id="LLXH01000683">
    <property type="protein sequence ID" value="PKC63963.1"/>
    <property type="molecule type" value="Genomic_DNA"/>
</dbReference>
<reference evidence="1 2" key="1">
    <citation type="submission" date="2017-10" db="EMBL/GenBank/DDBJ databases">
        <title>Extensive intraspecific genome diversity in a model arbuscular mycorrhizal fungus.</title>
        <authorList>
            <person name="Chen E.C.H."/>
            <person name="Morin E."/>
            <person name="Baudet D."/>
            <person name="Noel J."/>
            <person name="Ndikumana S."/>
            <person name="Charron P."/>
            <person name="St-Onge C."/>
            <person name="Giorgi J."/>
            <person name="Grigoriev I.V."/>
            <person name="Roux C."/>
            <person name="Martin F.M."/>
            <person name="Corradi N."/>
        </authorList>
    </citation>
    <scope>NUCLEOTIDE SEQUENCE [LARGE SCALE GENOMIC DNA]</scope>
    <source>
        <strain evidence="1 2">A1</strain>
    </source>
</reference>
<reference evidence="1 2" key="2">
    <citation type="submission" date="2017-10" db="EMBL/GenBank/DDBJ databases">
        <title>Genome analyses suggest a sexual origin of heterokaryosis in a supposedly ancient asexual fungus.</title>
        <authorList>
            <person name="Corradi N."/>
            <person name="Sedzielewska K."/>
            <person name="Noel J."/>
            <person name="Charron P."/>
            <person name="Farinelli L."/>
            <person name="Marton T."/>
            <person name="Kruger M."/>
            <person name="Pelin A."/>
            <person name="Brachmann A."/>
            <person name="Corradi N."/>
        </authorList>
    </citation>
    <scope>NUCLEOTIDE SEQUENCE [LARGE SCALE GENOMIC DNA]</scope>
    <source>
        <strain evidence="1 2">A1</strain>
    </source>
</reference>
<dbReference type="SUPFAM" id="SSF53098">
    <property type="entry name" value="Ribonuclease H-like"/>
    <property type="match status" value="1"/>
</dbReference>
<comment type="caution">
    <text evidence="1">The sequence shown here is derived from an EMBL/GenBank/DDBJ whole genome shotgun (WGS) entry which is preliminary data.</text>
</comment>
<dbReference type="AlphaFoldDB" id="A0A2N0RKX9"/>
<dbReference type="VEuPathDB" id="FungiDB:RhiirFUN_001025"/>
<gene>
    <name evidence="1" type="ORF">RhiirA1_463092</name>
</gene>
<accession>A0A2N0RKX9</accession>
<organism evidence="1 2">
    <name type="scientific">Rhizophagus irregularis</name>
    <dbReference type="NCBI Taxonomy" id="588596"/>
    <lineage>
        <taxon>Eukaryota</taxon>
        <taxon>Fungi</taxon>
        <taxon>Fungi incertae sedis</taxon>
        <taxon>Mucoromycota</taxon>
        <taxon>Glomeromycotina</taxon>
        <taxon>Glomeromycetes</taxon>
        <taxon>Glomerales</taxon>
        <taxon>Glomeraceae</taxon>
        <taxon>Rhizophagus</taxon>
    </lineage>
</organism>
<dbReference type="InterPro" id="IPR012337">
    <property type="entry name" value="RNaseH-like_sf"/>
</dbReference>
<evidence type="ECO:0000313" key="1">
    <source>
        <dbReference type="EMBL" id="PKC63963.1"/>
    </source>
</evidence>
<evidence type="ECO:0000313" key="2">
    <source>
        <dbReference type="Proteomes" id="UP000232688"/>
    </source>
</evidence>
<sequence length="198" mass="23321">MLSEKKWRFMEELVIILKEFEKITRILNGSNYITLSLLYPLISKLKCFIGDMIKKYQNNENNNNNEILSNDEIQEDILEKFEEIPDSESANIIEINENKSKKNLNISNPIKIKRLVLLFLNTFSKSLEKYWLVFSNVGLLATLLDLHSKKLICFEKSLIDSIFGKEENENNDDENEVKEYLKLKPIRNINFLLVFHTN</sequence>
<dbReference type="VEuPathDB" id="FungiDB:FUN_022938"/>
<dbReference type="VEuPathDB" id="FungiDB:RhiirA1_463092"/>
<protein>
    <submittedName>
        <fullName evidence="1">Uncharacterized protein</fullName>
    </submittedName>
</protein>
<proteinExistence type="predicted"/>
<name>A0A2N0RKX9_9GLOM</name>
<dbReference type="Proteomes" id="UP000232688">
    <property type="component" value="Unassembled WGS sequence"/>
</dbReference>